<dbReference type="SUPFAM" id="SSF46626">
    <property type="entry name" value="Cytochrome c"/>
    <property type="match status" value="1"/>
</dbReference>
<evidence type="ECO:0000259" key="8">
    <source>
        <dbReference type="PROSITE" id="PS51007"/>
    </source>
</evidence>
<gene>
    <name evidence="9" type="ORF">WG900_07490</name>
</gene>
<keyword evidence="4" id="KW-0249">Electron transport</keyword>
<dbReference type="EMBL" id="JBBHJY010000003">
    <property type="protein sequence ID" value="MEJ6009758.1"/>
    <property type="molecule type" value="Genomic_DNA"/>
</dbReference>
<dbReference type="PANTHER" id="PTHR11961">
    <property type="entry name" value="CYTOCHROME C"/>
    <property type="match status" value="1"/>
</dbReference>
<evidence type="ECO:0000313" key="10">
    <source>
        <dbReference type="Proteomes" id="UP001379235"/>
    </source>
</evidence>
<keyword evidence="10" id="KW-1185">Reference proteome</keyword>
<sequence length="130" mass="13525">MRAMSRSLIALPLILAAAAPAIAAPPEQGLAAKGKLIYLRCAACHAMTAKAPKKVGPHLEGVVGRTSGTVPGFTYSAAMKKTPIKWNDATLDKWLARPAGVVPGTSMVFAGLPNPADRKAVIAYLKKPVP</sequence>
<reference evidence="9 10" key="1">
    <citation type="submission" date="2024-03" db="EMBL/GenBank/DDBJ databases">
        <authorList>
            <person name="Jo J.-H."/>
        </authorList>
    </citation>
    <scope>NUCLEOTIDE SEQUENCE [LARGE SCALE GENOMIC DNA]</scope>
    <source>
        <strain evidence="9 10">AS3R-12</strain>
    </source>
</reference>
<feature type="chain" id="PRO_5047221163" evidence="7">
    <location>
        <begin position="24"/>
        <end position="130"/>
    </location>
</feature>
<dbReference type="Pfam" id="PF00034">
    <property type="entry name" value="Cytochrom_C"/>
    <property type="match status" value="1"/>
</dbReference>
<evidence type="ECO:0000256" key="2">
    <source>
        <dbReference type="ARBA" id="ARBA00022617"/>
    </source>
</evidence>
<evidence type="ECO:0000313" key="9">
    <source>
        <dbReference type="EMBL" id="MEJ6009758.1"/>
    </source>
</evidence>
<dbReference type="InterPro" id="IPR002327">
    <property type="entry name" value="Cyt_c_1A/1B"/>
</dbReference>
<evidence type="ECO:0000256" key="4">
    <source>
        <dbReference type="ARBA" id="ARBA00022982"/>
    </source>
</evidence>
<dbReference type="InterPro" id="IPR036909">
    <property type="entry name" value="Cyt_c-like_dom_sf"/>
</dbReference>
<accession>A0ABU8S8G1</accession>
<keyword evidence="5 6" id="KW-0408">Iron</keyword>
<proteinExistence type="predicted"/>
<evidence type="ECO:0000256" key="1">
    <source>
        <dbReference type="ARBA" id="ARBA00022448"/>
    </source>
</evidence>
<keyword evidence="7" id="KW-0732">Signal</keyword>
<keyword evidence="3 6" id="KW-0479">Metal-binding</keyword>
<evidence type="ECO:0000256" key="6">
    <source>
        <dbReference type="PROSITE-ProRule" id="PRU00433"/>
    </source>
</evidence>
<dbReference type="Proteomes" id="UP001379235">
    <property type="component" value="Unassembled WGS sequence"/>
</dbReference>
<keyword evidence="1" id="KW-0813">Transport</keyword>
<feature type="domain" description="Cytochrome c" evidence="8">
    <location>
        <begin position="29"/>
        <end position="129"/>
    </location>
</feature>
<evidence type="ECO:0000256" key="7">
    <source>
        <dbReference type="SAM" id="SignalP"/>
    </source>
</evidence>
<keyword evidence="2 6" id="KW-0349">Heme</keyword>
<dbReference type="PROSITE" id="PS51007">
    <property type="entry name" value="CYTC"/>
    <property type="match status" value="1"/>
</dbReference>
<evidence type="ECO:0000256" key="5">
    <source>
        <dbReference type="ARBA" id="ARBA00023004"/>
    </source>
</evidence>
<dbReference type="Gene3D" id="1.10.760.10">
    <property type="entry name" value="Cytochrome c-like domain"/>
    <property type="match status" value="1"/>
</dbReference>
<feature type="signal peptide" evidence="7">
    <location>
        <begin position="1"/>
        <end position="23"/>
    </location>
</feature>
<evidence type="ECO:0000256" key="3">
    <source>
        <dbReference type="ARBA" id="ARBA00022723"/>
    </source>
</evidence>
<name>A0ABU8S8G1_9SPHN</name>
<organism evidence="9 10">
    <name type="scientific">Novosphingobium aquae</name>
    <dbReference type="NCBI Taxonomy" id="3133435"/>
    <lineage>
        <taxon>Bacteria</taxon>
        <taxon>Pseudomonadati</taxon>
        <taxon>Pseudomonadota</taxon>
        <taxon>Alphaproteobacteria</taxon>
        <taxon>Sphingomonadales</taxon>
        <taxon>Sphingomonadaceae</taxon>
        <taxon>Novosphingobium</taxon>
    </lineage>
</organism>
<dbReference type="RefSeq" id="WP_339966018.1">
    <property type="nucleotide sequence ID" value="NZ_JBBHJY010000003.1"/>
</dbReference>
<dbReference type="InterPro" id="IPR009056">
    <property type="entry name" value="Cyt_c-like_dom"/>
</dbReference>
<comment type="caution">
    <text evidence="9">The sequence shown here is derived from an EMBL/GenBank/DDBJ whole genome shotgun (WGS) entry which is preliminary data.</text>
</comment>
<dbReference type="PRINTS" id="PR00604">
    <property type="entry name" value="CYTCHRMECIAB"/>
</dbReference>
<protein>
    <submittedName>
        <fullName evidence="9">Cytochrome c family protein</fullName>
    </submittedName>
</protein>